<organism evidence="2 3">
    <name type="scientific">Paramecium pentaurelia</name>
    <dbReference type="NCBI Taxonomy" id="43138"/>
    <lineage>
        <taxon>Eukaryota</taxon>
        <taxon>Sar</taxon>
        <taxon>Alveolata</taxon>
        <taxon>Ciliophora</taxon>
        <taxon>Intramacronucleata</taxon>
        <taxon>Oligohymenophorea</taxon>
        <taxon>Peniculida</taxon>
        <taxon>Parameciidae</taxon>
        <taxon>Paramecium</taxon>
    </lineage>
</organism>
<dbReference type="GO" id="GO:0097361">
    <property type="term" value="C:cytosolic [4Fe-4S] assembly targeting complex"/>
    <property type="evidence" value="ECO:0007669"/>
    <property type="project" value="TreeGrafter"/>
</dbReference>
<dbReference type="EMBL" id="CAJJDO010000165">
    <property type="protein sequence ID" value="CAD8211722.1"/>
    <property type="molecule type" value="Genomic_DNA"/>
</dbReference>
<evidence type="ECO:0008006" key="4">
    <source>
        <dbReference type="Google" id="ProtNLM"/>
    </source>
</evidence>
<dbReference type="AlphaFoldDB" id="A0A8S1YJI0"/>
<evidence type="ECO:0000313" key="3">
    <source>
        <dbReference type="Proteomes" id="UP000689195"/>
    </source>
</evidence>
<comment type="caution">
    <text evidence="2">The sequence shown here is derived from an EMBL/GenBank/DDBJ whole genome shotgun (WGS) entry which is preliminary data.</text>
</comment>
<feature type="repeat" description="WD" evidence="1">
    <location>
        <begin position="213"/>
        <end position="254"/>
    </location>
</feature>
<keyword evidence="1" id="KW-0853">WD repeat</keyword>
<dbReference type="PROSITE" id="PS50082">
    <property type="entry name" value="WD_REPEATS_2"/>
    <property type="match status" value="2"/>
</dbReference>
<accession>A0A8S1YJI0</accession>
<sequence>MLWTCNSHIKDIEFICLNPNCSETKISCFQCIQNGNHISHLKDVKKIENFYELYSQESNDNTILLNKFGLLIEKIKHQFQIIIDGIQLKYHITESQYQNLNTEQINHLAFSFIEWKKDRDFIENTISGSINQLLESINICINTLKLQQNKINSLNIQQEQKILKYELINSIKDDDIFAFAFDNVSSLMVAGYSSSTIKVFEFNQGNLNFLQELNDHNSFIYCLYFMKKSQCFLSGSGDKSIILWSINQNKQFFCKQKLQGHNDSINCLIMSENEELIISGSSDKTIRFWTKNSQPSWNCQQILSVHKNPVNSISLNESSTQLISCAQNENFIIISQQQVDRLFWEVISTIQVDQWGYRLCYINNLMFTFQPKSKEQMYIYQIDDKNGQFKKTKELTIKAGHCSMYFPQQYIKSKSILLNKNGNHVNLIRKLENQEFVTEQSIDFRTQYIYGMMSQDGDYLITYDDQTREIQIRKIFQ</sequence>
<dbReference type="SMART" id="SM00320">
    <property type="entry name" value="WD40"/>
    <property type="match status" value="4"/>
</dbReference>
<proteinExistence type="predicted"/>
<feature type="repeat" description="WD" evidence="1">
    <location>
        <begin position="258"/>
        <end position="289"/>
    </location>
</feature>
<dbReference type="PANTHER" id="PTHR19920:SF0">
    <property type="entry name" value="CYTOSOLIC IRON-SULFUR PROTEIN ASSEMBLY PROTEIN CIAO1-RELATED"/>
    <property type="match status" value="1"/>
</dbReference>
<name>A0A8S1YJI0_9CILI</name>
<evidence type="ECO:0000256" key="1">
    <source>
        <dbReference type="PROSITE-ProRule" id="PRU00221"/>
    </source>
</evidence>
<protein>
    <recommendedName>
        <fullName evidence="4">WD domain, G-beta repeat protein</fullName>
    </recommendedName>
</protein>
<evidence type="ECO:0000313" key="2">
    <source>
        <dbReference type="EMBL" id="CAD8211722.1"/>
    </source>
</evidence>
<gene>
    <name evidence="2" type="ORF">PPENT_87.1.T1650004</name>
</gene>
<dbReference type="PROSITE" id="PS50294">
    <property type="entry name" value="WD_REPEATS_REGION"/>
    <property type="match status" value="2"/>
</dbReference>
<dbReference type="GO" id="GO:0016226">
    <property type="term" value="P:iron-sulfur cluster assembly"/>
    <property type="evidence" value="ECO:0007669"/>
    <property type="project" value="TreeGrafter"/>
</dbReference>
<dbReference type="OrthoDB" id="10255582at2759"/>
<dbReference type="Pfam" id="PF00400">
    <property type="entry name" value="WD40"/>
    <property type="match status" value="3"/>
</dbReference>
<dbReference type="Proteomes" id="UP000689195">
    <property type="component" value="Unassembled WGS sequence"/>
</dbReference>
<dbReference type="InterPro" id="IPR001680">
    <property type="entry name" value="WD40_rpt"/>
</dbReference>
<keyword evidence="3" id="KW-1185">Reference proteome</keyword>
<dbReference type="PANTHER" id="PTHR19920">
    <property type="entry name" value="WD40 PROTEIN CIAO1"/>
    <property type="match status" value="1"/>
</dbReference>
<reference evidence="2" key="1">
    <citation type="submission" date="2021-01" db="EMBL/GenBank/DDBJ databases">
        <authorList>
            <consortium name="Genoscope - CEA"/>
            <person name="William W."/>
        </authorList>
    </citation>
    <scope>NUCLEOTIDE SEQUENCE</scope>
</reference>